<organism evidence="1 2">
    <name type="scientific">Podospora bellae-mahoneyi</name>
    <dbReference type="NCBI Taxonomy" id="2093777"/>
    <lineage>
        <taxon>Eukaryota</taxon>
        <taxon>Fungi</taxon>
        <taxon>Dikarya</taxon>
        <taxon>Ascomycota</taxon>
        <taxon>Pezizomycotina</taxon>
        <taxon>Sordariomycetes</taxon>
        <taxon>Sordariomycetidae</taxon>
        <taxon>Sordariales</taxon>
        <taxon>Podosporaceae</taxon>
        <taxon>Podospora</taxon>
    </lineage>
</organism>
<name>A0ABR0FTE9_9PEZI</name>
<gene>
    <name evidence="1" type="ORF">QC761_0040760</name>
</gene>
<comment type="caution">
    <text evidence="1">The sequence shown here is derived from an EMBL/GenBank/DDBJ whole genome shotgun (WGS) entry which is preliminary data.</text>
</comment>
<proteinExistence type="predicted"/>
<dbReference type="GeneID" id="87891501"/>
<accession>A0ABR0FTE9</accession>
<evidence type="ECO:0000313" key="2">
    <source>
        <dbReference type="Proteomes" id="UP001322138"/>
    </source>
</evidence>
<protein>
    <submittedName>
        <fullName evidence="1">Uncharacterized protein</fullName>
    </submittedName>
</protein>
<dbReference type="RefSeq" id="XP_062735216.1">
    <property type="nucleotide sequence ID" value="XM_062872353.1"/>
</dbReference>
<evidence type="ECO:0000313" key="1">
    <source>
        <dbReference type="EMBL" id="KAK4646240.1"/>
    </source>
</evidence>
<dbReference type="Proteomes" id="UP001322138">
    <property type="component" value="Unassembled WGS sequence"/>
</dbReference>
<reference evidence="1 2" key="1">
    <citation type="journal article" date="2023" name="bioRxiv">
        <title>High-quality genome assemblies of four members of thePodospora anserinaspecies complex.</title>
        <authorList>
            <person name="Ament-Velasquez S.L."/>
            <person name="Vogan A.A."/>
            <person name="Wallerman O."/>
            <person name="Hartmann F."/>
            <person name="Gautier V."/>
            <person name="Silar P."/>
            <person name="Giraud T."/>
            <person name="Johannesson H."/>
        </authorList>
    </citation>
    <scope>NUCLEOTIDE SEQUENCE [LARGE SCALE GENOMIC DNA]</scope>
    <source>
        <strain evidence="1 2">CBS 112042</strain>
    </source>
</reference>
<keyword evidence="2" id="KW-1185">Reference proteome</keyword>
<sequence length="101" mass="11238">MSFWIVPPPQEPSQALQAGAIKERARSTRALFTCSEKLARNWNQDSDSADSLRSHSCPGCEKKELDYHRTAHTFPDYGYCACVHEPVLTTPKLITACGKAL</sequence>
<dbReference type="EMBL" id="JAFFGZ010000004">
    <property type="protein sequence ID" value="KAK4646240.1"/>
    <property type="molecule type" value="Genomic_DNA"/>
</dbReference>